<reference evidence="1 2" key="1">
    <citation type="journal article" date="2018" name="Nat. Genet.">
        <title>The Rosa genome provides new insights in the design of modern roses.</title>
        <authorList>
            <person name="Bendahmane M."/>
        </authorList>
    </citation>
    <scope>NUCLEOTIDE SEQUENCE [LARGE SCALE GENOMIC DNA]</scope>
    <source>
        <strain evidence="2">cv. Old Blush</strain>
    </source>
</reference>
<dbReference type="Proteomes" id="UP000238479">
    <property type="component" value="Chromosome 3"/>
</dbReference>
<evidence type="ECO:0000313" key="2">
    <source>
        <dbReference type="Proteomes" id="UP000238479"/>
    </source>
</evidence>
<dbReference type="Gramene" id="PRQ44007">
    <property type="protein sequence ID" value="PRQ44007"/>
    <property type="gene ID" value="RchiOBHm_Chr3g0474451"/>
</dbReference>
<sequence>MLLGMPSIFLHLFKSKLQIFLVTKLELRFRRKWEMPSFASLLMKRLMYLIGNKWLSFFDLLIVMGLLENGFSKLIVLQTLVLKL</sequence>
<proteinExistence type="predicted"/>
<comment type="caution">
    <text evidence="1">The sequence shown here is derived from an EMBL/GenBank/DDBJ whole genome shotgun (WGS) entry which is preliminary data.</text>
</comment>
<keyword evidence="2" id="KW-1185">Reference proteome</keyword>
<protein>
    <submittedName>
        <fullName evidence="1">Uncharacterized protein</fullName>
    </submittedName>
</protein>
<gene>
    <name evidence="1" type="ORF">RchiOBHm_Chr3g0474451</name>
</gene>
<name>A0A2P6RC54_ROSCH</name>
<dbReference type="AlphaFoldDB" id="A0A2P6RC54"/>
<organism evidence="1 2">
    <name type="scientific">Rosa chinensis</name>
    <name type="common">China rose</name>
    <dbReference type="NCBI Taxonomy" id="74649"/>
    <lineage>
        <taxon>Eukaryota</taxon>
        <taxon>Viridiplantae</taxon>
        <taxon>Streptophyta</taxon>
        <taxon>Embryophyta</taxon>
        <taxon>Tracheophyta</taxon>
        <taxon>Spermatophyta</taxon>
        <taxon>Magnoliopsida</taxon>
        <taxon>eudicotyledons</taxon>
        <taxon>Gunneridae</taxon>
        <taxon>Pentapetalae</taxon>
        <taxon>rosids</taxon>
        <taxon>fabids</taxon>
        <taxon>Rosales</taxon>
        <taxon>Rosaceae</taxon>
        <taxon>Rosoideae</taxon>
        <taxon>Rosoideae incertae sedis</taxon>
        <taxon>Rosa</taxon>
    </lineage>
</organism>
<evidence type="ECO:0000313" key="1">
    <source>
        <dbReference type="EMBL" id="PRQ44007.1"/>
    </source>
</evidence>
<dbReference type="EMBL" id="PDCK01000041">
    <property type="protein sequence ID" value="PRQ44007.1"/>
    <property type="molecule type" value="Genomic_DNA"/>
</dbReference>
<accession>A0A2P6RC54</accession>